<dbReference type="HOGENOM" id="CLU_1454858_0_0_1"/>
<dbReference type="EMBL" id="KN819744">
    <property type="protein sequence ID" value="KIJ07937.1"/>
    <property type="molecule type" value="Genomic_DNA"/>
</dbReference>
<keyword evidence="2" id="KW-1185">Reference proteome</keyword>
<evidence type="ECO:0000313" key="1">
    <source>
        <dbReference type="EMBL" id="KIJ07937.1"/>
    </source>
</evidence>
<dbReference type="Proteomes" id="UP000053647">
    <property type="component" value="Unassembled WGS sequence"/>
</dbReference>
<dbReference type="OrthoDB" id="2684232at2759"/>
<protein>
    <submittedName>
        <fullName evidence="1">Uncharacterized protein</fullName>
    </submittedName>
</protein>
<organism evidence="1 2">
    <name type="scientific">Paxillus involutus ATCC 200175</name>
    <dbReference type="NCBI Taxonomy" id="664439"/>
    <lineage>
        <taxon>Eukaryota</taxon>
        <taxon>Fungi</taxon>
        <taxon>Dikarya</taxon>
        <taxon>Basidiomycota</taxon>
        <taxon>Agaricomycotina</taxon>
        <taxon>Agaricomycetes</taxon>
        <taxon>Agaricomycetidae</taxon>
        <taxon>Boletales</taxon>
        <taxon>Paxilineae</taxon>
        <taxon>Paxillaceae</taxon>
        <taxon>Paxillus</taxon>
    </lineage>
</organism>
<reference evidence="1 2" key="1">
    <citation type="submission" date="2014-06" db="EMBL/GenBank/DDBJ databases">
        <authorList>
            <consortium name="DOE Joint Genome Institute"/>
            <person name="Kuo A."/>
            <person name="Kohler A."/>
            <person name="Nagy L.G."/>
            <person name="Floudas D."/>
            <person name="Copeland A."/>
            <person name="Barry K.W."/>
            <person name="Cichocki N."/>
            <person name="Veneault-Fourrey C."/>
            <person name="LaButti K."/>
            <person name="Lindquist E.A."/>
            <person name="Lipzen A."/>
            <person name="Lundell T."/>
            <person name="Morin E."/>
            <person name="Murat C."/>
            <person name="Sun H."/>
            <person name="Tunlid A."/>
            <person name="Henrissat B."/>
            <person name="Grigoriev I.V."/>
            <person name="Hibbett D.S."/>
            <person name="Martin F."/>
            <person name="Nordberg H.P."/>
            <person name="Cantor M.N."/>
            <person name="Hua S.X."/>
        </authorList>
    </citation>
    <scope>NUCLEOTIDE SEQUENCE [LARGE SCALE GENOMIC DNA]</scope>
    <source>
        <strain evidence="1 2">ATCC 200175</strain>
    </source>
</reference>
<evidence type="ECO:0000313" key="2">
    <source>
        <dbReference type="Proteomes" id="UP000053647"/>
    </source>
</evidence>
<accession>A0A0C9TJ06</accession>
<gene>
    <name evidence="1" type="ORF">PAXINDRAFT_102748</name>
</gene>
<reference evidence="2" key="2">
    <citation type="submission" date="2015-01" db="EMBL/GenBank/DDBJ databases">
        <title>Evolutionary Origins and Diversification of the Mycorrhizal Mutualists.</title>
        <authorList>
            <consortium name="DOE Joint Genome Institute"/>
            <consortium name="Mycorrhizal Genomics Consortium"/>
            <person name="Kohler A."/>
            <person name="Kuo A."/>
            <person name="Nagy L.G."/>
            <person name="Floudas D."/>
            <person name="Copeland A."/>
            <person name="Barry K.W."/>
            <person name="Cichocki N."/>
            <person name="Veneault-Fourrey C."/>
            <person name="LaButti K."/>
            <person name="Lindquist E.A."/>
            <person name="Lipzen A."/>
            <person name="Lundell T."/>
            <person name="Morin E."/>
            <person name="Murat C."/>
            <person name="Riley R."/>
            <person name="Ohm R."/>
            <person name="Sun H."/>
            <person name="Tunlid A."/>
            <person name="Henrissat B."/>
            <person name="Grigoriev I.V."/>
            <person name="Hibbett D.S."/>
            <person name="Martin F."/>
        </authorList>
    </citation>
    <scope>NUCLEOTIDE SEQUENCE [LARGE SCALE GENOMIC DNA]</scope>
    <source>
        <strain evidence="2">ATCC 200175</strain>
    </source>
</reference>
<proteinExistence type="predicted"/>
<dbReference type="AlphaFoldDB" id="A0A0C9TJ06"/>
<name>A0A0C9TJ06_PAXIN</name>
<sequence>MRLYVLHKAPLMRFKVPRDVYRSGPVWGRVVDTQGPRIPLIGAFTLPLVGYSGINMYDDGIGDAATVSTVHFAVLGLCGFMTGLAGNSGLAVAANTIAKSFPDTSTHTPRAYLAAPLTARASLRTSVFRWEDSRGCDMLHLSILLSKKVHTTPSSTLGGGTQRLFEYAQISFALSDKPTTEFPTAP</sequence>